<organism evidence="1 2">
    <name type="scientific">Devosia nanyangense</name>
    <dbReference type="NCBI Taxonomy" id="1228055"/>
    <lineage>
        <taxon>Bacteria</taxon>
        <taxon>Pseudomonadati</taxon>
        <taxon>Pseudomonadota</taxon>
        <taxon>Alphaproteobacteria</taxon>
        <taxon>Hyphomicrobiales</taxon>
        <taxon>Devosiaceae</taxon>
        <taxon>Devosia</taxon>
    </lineage>
</organism>
<dbReference type="AlphaFoldDB" id="A0A933L308"/>
<dbReference type="Proteomes" id="UP000782610">
    <property type="component" value="Unassembled WGS sequence"/>
</dbReference>
<proteinExistence type="predicted"/>
<evidence type="ECO:0000313" key="2">
    <source>
        <dbReference type="Proteomes" id="UP000782610"/>
    </source>
</evidence>
<comment type="caution">
    <text evidence="1">The sequence shown here is derived from an EMBL/GenBank/DDBJ whole genome shotgun (WGS) entry which is preliminary data.</text>
</comment>
<protein>
    <submittedName>
        <fullName evidence="1">Uncharacterized protein</fullName>
    </submittedName>
</protein>
<name>A0A933L308_9HYPH</name>
<accession>A0A933L308</accession>
<gene>
    <name evidence="1" type="ORF">HY834_08995</name>
</gene>
<dbReference type="EMBL" id="JACRAF010000025">
    <property type="protein sequence ID" value="MBI4921873.1"/>
    <property type="molecule type" value="Genomic_DNA"/>
</dbReference>
<reference evidence="1" key="1">
    <citation type="submission" date="2020-07" db="EMBL/GenBank/DDBJ databases">
        <title>Huge and variable diversity of episymbiotic CPR bacteria and DPANN archaea in groundwater ecosystems.</title>
        <authorList>
            <person name="He C.Y."/>
            <person name="Keren R."/>
            <person name="Whittaker M."/>
            <person name="Farag I.F."/>
            <person name="Doudna J."/>
            <person name="Cate J.H.D."/>
            <person name="Banfield J.F."/>
        </authorList>
    </citation>
    <scope>NUCLEOTIDE SEQUENCE</scope>
    <source>
        <strain evidence="1">NC_groundwater_1586_Pr3_B-0.1um_66_15</strain>
    </source>
</reference>
<sequence length="71" mass="7764">MSWDELTEEQKVAAVLRRKLCGHTSVVEHQRVQKLQARADALGEACDWLAAHGFAEASAALEAVAFERVTG</sequence>
<evidence type="ECO:0000313" key="1">
    <source>
        <dbReference type="EMBL" id="MBI4921873.1"/>
    </source>
</evidence>